<dbReference type="InterPro" id="IPR029044">
    <property type="entry name" value="Nucleotide-diphossugar_trans"/>
</dbReference>
<dbReference type="GO" id="GO:0016757">
    <property type="term" value="F:glycosyltransferase activity"/>
    <property type="evidence" value="ECO:0007669"/>
    <property type="project" value="UniProtKB-KW"/>
</dbReference>
<protein>
    <submittedName>
        <fullName evidence="2">Glycosyltransferase</fullName>
        <ecNumber evidence="2">2.4.-.-</ecNumber>
    </submittedName>
</protein>
<name>A0ABV6ZVG8_9PROT</name>
<keyword evidence="2" id="KW-0808">Transferase</keyword>
<evidence type="ECO:0000259" key="1">
    <source>
        <dbReference type="Pfam" id="PF00535"/>
    </source>
</evidence>
<dbReference type="EMBL" id="JBHRSV010000003">
    <property type="protein sequence ID" value="MFC2925460.1"/>
    <property type="molecule type" value="Genomic_DNA"/>
</dbReference>
<dbReference type="Proteomes" id="UP001595379">
    <property type="component" value="Unassembled WGS sequence"/>
</dbReference>
<evidence type="ECO:0000313" key="3">
    <source>
        <dbReference type="Proteomes" id="UP001595379"/>
    </source>
</evidence>
<evidence type="ECO:0000313" key="2">
    <source>
        <dbReference type="EMBL" id="MFC2925460.1"/>
    </source>
</evidence>
<sequence length="361" mass="38778">MKVKMSQTNLTFAISVPIGSWHPMLPAALRSLAAQAPSPEVAVLDASGDARVAKALDASGLCFAYRRHGPDAGQSAAIMEGWRNTASDVVGWLNADDLLLSGALNEAGLALEARPSDAGVFAGSVVFDAARTVLGIHGQVGVLTDQIACSNPISQPSCFVRRHSMEAVAGLNEQLHYVMDWEFWARLRQAGETLAPVDAIWSAVYWGEGTKTFGLGPRRAREMFELTRKHAGTLNALKTVLSARLDGLGADWLFRLSKSGRSRTTTGGIRLTAARHPGENGSRKAILRIPNGFDSARSELIVALSSEEVLVSSEQAEAAMIAKGEWRLTFTEQVAPGSDRRIELSAPADSKARFLSAKWRT</sequence>
<keyword evidence="2" id="KW-0328">Glycosyltransferase</keyword>
<keyword evidence="3" id="KW-1185">Reference proteome</keyword>
<dbReference type="EC" id="2.4.-.-" evidence="2"/>
<dbReference type="RefSeq" id="WP_343164762.1">
    <property type="nucleotide sequence ID" value="NZ_JBHRSV010000003.1"/>
</dbReference>
<proteinExistence type="predicted"/>
<gene>
    <name evidence="2" type="ORF">ACFOOR_05025</name>
</gene>
<dbReference type="Pfam" id="PF00535">
    <property type="entry name" value="Glycos_transf_2"/>
    <property type="match status" value="1"/>
</dbReference>
<accession>A0ABV6ZVG8</accession>
<feature type="domain" description="Glycosyltransferase 2-like" evidence="1">
    <location>
        <begin position="23"/>
        <end position="108"/>
    </location>
</feature>
<dbReference type="SUPFAM" id="SSF53448">
    <property type="entry name" value="Nucleotide-diphospho-sugar transferases"/>
    <property type="match status" value="1"/>
</dbReference>
<dbReference type="Gene3D" id="3.90.550.10">
    <property type="entry name" value="Spore Coat Polysaccharide Biosynthesis Protein SpsA, Chain A"/>
    <property type="match status" value="1"/>
</dbReference>
<dbReference type="InterPro" id="IPR001173">
    <property type="entry name" value="Glyco_trans_2-like"/>
</dbReference>
<reference evidence="3" key="1">
    <citation type="journal article" date="2019" name="Int. J. Syst. Evol. Microbiol.">
        <title>The Global Catalogue of Microorganisms (GCM) 10K type strain sequencing project: providing services to taxonomists for standard genome sequencing and annotation.</title>
        <authorList>
            <consortium name="The Broad Institute Genomics Platform"/>
            <consortium name="The Broad Institute Genome Sequencing Center for Infectious Disease"/>
            <person name="Wu L."/>
            <person name="Ma J."/>
        </authorList>
    </citation>
    <scope>NUCLEOTIDE SEQUENCE [LARGE SCALE GENOMIC DNA]</scope>
    <source>
        <strain evidence="3">KCTC 52487</strain>
    </source>
</reference>
<comment type="caution">
    <text evidence="2">The sequence shown here is derived from an EMBL/GenBank/DDBJ whole genome shotgun (WGS) entry which is preliminary data.</text>
</comment>
<organism evidence="2 3">
    <name type="scientific">Hyphobacterium vulgare</name>
    <dbReference type="NCBI Taxonomy" id="1736751"/>
    <lineage>
        <taxon>Bacteria</taxon>
        <taxon>Pseudomonadati</taxon>
        <taxon>Pseudomonadota</taxon>
        <taxon>Alphaproteobacteria</taxon>
        <taxon>Maricaulales</taxon>
        <taxon>Maricaulaceae</taxon>
        <taxon>Hyphobacterium</taxon>
    </lineage>
</organism>